<comment type="subunit">
    <text evidence="13">Homodimer.</text>
</comment>
<dbReference type="Gene3D" id="3.30.54.20">
    <property type="match status" value="1"/>
</dbReference>
<keyword evidence="2 13" id="KW-0963">Cytoplasm</keyword>
<dbReference type="FunFam" id="3.30.930.10:FF:000002">
    <property type="entry name" value="Threonine--tRNA ligase"/>
    <property type="match status" value="1"/>
</dbReference>
<proteinExistence type="inferred from homology"/>
<keyword evidence="9 13" id="KW-0694">RNA-binding</keyword>
<evidence type="ECO:0000256" key="1">
    <source>
        <dbReference type="ARBA" id="ARBA00008226"/>
    </source>
</evidence>
<dbReference type="Pfam" id="PF02824">
    <property type="entry name" value="TGS"/>
    <property type="match status" value="1"/>
</dbReference>
<dbReference type="PANTHER" id="PTHR11451:SF56">
    <property type="entry name" value="THREONINE--TRNA LIGASE 1"/>
    <property type="match status" value="1"/>
</dbReference>
<dbReference type="InterPro" id="IPR036621">
    <property type="entry name" value="Anticodon-bd_dom_sf"/>
</dbReference>
<dbReference type="InterPro" id="IPR033728">
    <property type="entry name" value="ThrRS_core"/>
</dbReference>
<dbReference type="NCBIfam" id="TIGR00418">
    <property type="entry name" value="thrS"/>
    <property type="match status" value="1"/>
</dbReference>
<dbReference type="HAMAP" id="MF_00184">
    <property type="entry name" value="Thr_tRNA_synth"/>
    <property type="match status" value="1"/>
</dbReference>
<reference evidence="16" key="2">
    <citation type="submission" date="2020-09" db="EMBL/GenBank/DDBJ databases">
        <authorList>
            <person name="Sun Q."/>
            <person name="Zhou Y."/>
        </authorList>
    </citation>
    <scope>NUCLEOTIDE SEQUENCE</scope>
    <source>
        <strain evidence="16">CGMCC 1.12408</strain>
    </source>
</reference>
<name>A0A916S8U3_9BACI</name>
<dbReference type="InterPro" id="IPR045864">
    <property type="entry name" value="aa-tRNA-synth_II/BPL/LPL"/>
</dbReference>
<dbReference type="InterPro" id="IPR018163">
    <property type="entry name" value="Thr/Ala-tRNA-synth_IIc_edit"/>
</dbReference>
<dbReference type="EC" id="6.1.1.3" evidence="13"/>
<organism evidence="16 17">
    <name type="scientific">Ornithinibacillus halotolerans</name>
    <dbReference type="NCBI Taxonomy" id="1274357"/>
    <lineage>
        <taxon>Bacteria</taxon>
        <taxon>Bacillati</taxon>
        <taxon>Bacillota</taxon>
        <taxon>Bacilli</taxon>
        <taxon>Bacillales</taxon>
        <taxon>Bacillaceae</taxon>
        <taxon>Ornithinibacillus</taxon>
    </lineage>
</organism>
<dbReference type="GO" id="GO:0016740">
    <property type="term" value="F:transferase activity"/>
    <property type="evidence" value="ECO:0007669"/>
    <property type="project" value="UniProtKB-ARBA"/>
</dbReference>
<dbReference type="FunFam" id="3.30.980.10:FF:000005">
    <property type="entry name" value="Threonyl-tRNA synthetase, mitochondrial"/>
    <property type="match status" value="1"/>
</dbReference>
<dbReference type="EMBL" id="BMEY01000019">
    <property type="protein sequence ID" value="GGA86532.1"/>
    <property type="molecule type" value="Genomic_DNA"/>
</dbReference>
<feature type="domain" description="TGS" evidence="15">
    <location>
        <begin position="1"/>
        <end position="63"/>
    </location>
</feature>
<evidence type="ECO:0000256" key="8">
    <source>
        <dbReference type="ARBA" id="ARBA00022840"/>
    </source>
</evidence>
<dbReference type="GO" id="GO:0004829">
    <property type="term" value="F:threonine-tRNA ligase activity"/>
    <property type="evidence" value="ECO:0007669"/>
    <property type="project" value="UniProtKB-UniRule"/>
</dbReference>
<dbReference type="InterPro" id="IPR002320">
    <property type="entry name" value="Thr-tRNA-ligase_IIa"/>
</dbReference>
<sequence>MANITIVFPDGASKEFPQGTTGEDIAASISPGLRKQALAIKLDGKLYDLRRELDEGGAIEIITYKNAEGVEIARHSTAHLMAQAIKRLYKDVKFGVGPVIEEGFYYDFDMDVKITPEDLPKIEKEMKRIVDENLEIERIEVSRDEAKNMFSEIGDDLKLELIDAIPEDEQVTIYKQGEFFDLCRGIHVPSTSKLKAFKLLSISGAYWRGDSNNQQLQRIYGTAFEKATQVEEYLQILEERKERDHRKLGKELGIFTVNQKVGQGLPLWLPKGATIRRQIERYIVDLEERLGYDHVYTPIMANVELYKTSGHWDHYQEDMFPTMQMDNEELVLRPMNCPHHMMIFKNQLWSYRNLPVRIAELGTMHRYEMSGALAGLQRVRGMTLNDAHIFARPDQLKEEFIRVVELIQHVYKDFGIEDYYFRLSYRDPEDKEKYIDNDEMWERTQGVLKETMEDMNLEYVEAEGEAAFYGPKLDVQVKTALGKDETLSTVQIDVLLPERFELSYIGEDGKEHRPVVIHRGVVSTMERFVAFLLEEYKGAFPTWLAPVQAKIIPVSPQVHLDYAKKVAEKLQFAGVRVEVDERDEKIGYKIREAQTEKIPFALVVGDKEVEENAVNVRRYGEQKSETLSYSDFEQLIKDEIEEKVLRKKK</sequence>
<evidence type="ECO:0000256" key="9">
    <source>
        <dbReference type="ARBA" id="ARBA00022884"/>
    </source>
</evidence>
<keyword evidence="4 13" id="KW-0436">Ligase</keyword>
<gene>
    <name evidence="13 16" type="primary">thrS</name>
    <name evidence="16" type="ORF">GCM10008025_31780</name>
</gene>
<evidence type="ECO:0000256" key="10">
    <source>
        <dbReference type="ARBA" id="ARBA00022917"/>
    </source>
</evidence>
<dbReference type="GO" id="GO:0006435">
    <property type="term" value="P:threonyl-tRNA aminoacylation"/>
    <property type="evidence" value="ECO:0007669"/>
    <property type="project" value="UniProtKB-UniRule"/>
</dbReference>
<keyword evidence="8 13" id="KW-0067">ATP-binding</keyword>
<dbReference type="CDD" id="cd00771">
    <property type="entry name" value="ThrRS_core"/>
    <property type="match status" value="1"/>
</dbReference>
<dbReference type="CDD" id="cd01667">
    <property type="entry name" value="TGS_ThrRS"/>
    <property type="match status" value="1"/>
</dbReference>
<keyword evidence="5 13" id="KW-0479">Metal-binding</keyword>
<evidence type="ECO:0000256" key="13">
    <source>
        <dbReference type="HAMAP-Rule" id="MF_00184"/>
    </source>
</evidence>
<dbReference type="GO" id="GO:0005524">
    <property type="term" value="F:ATP binding"/>
    <property type="evidence" value="ECO:0007669"/>
    <property type="project" value="UniProtKB-UniRule"/>
</dbReference>
<comment type="similarity">
    <text evidence="1 13">Belongs to the class-II aminoacyl-tRNA synthetase family.</text>
</comment>
<keyword evidence="7 13" id="KW-0862">Zinc</keyword>
<dbReference type="PROSITE" id="PS50862">
    <property type="entry name" value="AA_TRNA_LIGASE_II"/>
    <property type="match status" value="1"/>
</dbReference>
<feature type="binding site" evidence="13">
    <location>
        <position position="337"/>
    </location>
    <ligand>
        <name>Zn(2+)</name>
        <dbReference type="ChEBI" id="CHEBI:29105"/>
        <note>catalytic</note>
    </ligand>
</feature>
<dbReference type="AlphaFoldDB" id="A0A916S8U3"/>
<evidence type="ECO:0000256" key="2">
    <source>
        <dbReference type="ARBA" id="ARBA00022490"/>
    </source>
</evidence>
<dbReference type="GO" id="GO:0046872">
    <property type="term" value="F:metal ion binding"/>
    <property type="evidence" value="ECO:0007669"/>
    <property type="project" value="UniProtKB-KW"/>
</dbReference>
<evidence type="ECO:0000256" key="6">
    <source>
        <dbReference type="ARBA" id="ARBA00022741"/>
    </source>
</evidence>
<dbReference type="Gene3D" id="3.30.930.10">
    <property type="entry name" value="Bira Bifunctional Protein, Domain 2"/>
    <property type="match status" value="1"/>
</dbReference>
<dbReference type="SUPFAM" id="SSF52954">
    <property type="entry name" value="Class II aaRS ABD-related"/>
    <property type="match status" value="1"/>
</dbReference>
<dbReference type="Pfam" id="PF00587">
    <property type="entry name" value="tRNA-synt_2b"/>
    <property type="match status" value="1"/>
</dbReference>
<dbReference type="RefSeq" id="WP_188385667.1">
    <property type="nucleotide sequence ID" value="NZ_BMEY01000019.1"/>
</dbReference>
<dbReference type="Proteomes" id="UP000613512">
    <property type="component" value="Unassembled WGS sequence"/>
</dbReference>
<feature type="binding site" evidence="13">
    <location>
        <position position="388"/>
    </location>
    <ligand>
        <name>Zn(2+)</name>
        <dbReference type="ChEBI" id="CHEBI:29105"/>
        <note>catalytic</note>
    </ligand>
</feature>
<dbReference type="InterPro" id="IPR047246">
    <property type="entry name" value="ThrRS_anticodon"/>
</dbReference>
<keyword evidence="6 13" id="KW-0547">Nucleotide-binding</keyword>
<dbReference type="FunFam" id="3.40.50.800:FF:000001">
    <property type="entry name" value="Threonine--tRNA ligase"/>
    <property type="match status" value="1"/>
</dbReference>
<dbReference type="FunFam" id="3.30.54.20:FF:000002">
    <property type="entry name" value="Threonine--tRNA ligase"/>
    <property type="match status" value="1"/>
</dbReference>
<dbReference type="CDD" id="cd00860">
    <property type="entry name" value="ThrRS_anticodon"/>
    <property type="match status" value="1"/>
</dbReference>
<dbReference type="InterPro" id="IPR012947">
    <property type="entry name" value="tRNA_SAD"/>
</dbReference>
<dbReference type="GO" id="GO:0140096">
    <property type="term" value="F:catalytic activity, acting on a protein"/>
    <property type="evidence" value="ECO:0007669"/>
    <property type="project" value="UniProtKB-ARBA"/>
</dbReference>
<dbReference type="SUPFAM" id="SSF55186">
    <property type="entry name" value="ThrRS/AlaRS common domain"/>
    <property type="match status" value="1"/>
</dbReference>
<evidence type="ECO:0000256" key="5">
    <source>
        <dbReference type="ARBA" id="ARBA00022723"/>
    </source>
</evidence>
<dbReference type="SMART" id="SM00863">
    <property type="entry name" value="tRNA_SAD"/>
    <property type="match status" value="1"/>
</dbReference>
<dbReference type="Gene3D" id="3.40.50.800">
    <property type="entry name" value="Anticodon-binding domain"/>
    <property type="match status" value="1"/>
</dbReference>
<evidence type="ECO:0000259" key="15">
    <source>
        <dbReference type="PROSITE" id="PS51880"/>
    </source>
</evidence>
<dbReference type="Gene3D" id="3.30.980.10">
    <property type="entry name" value="Threonyl-trna Synthetase, Chain A, domain 2"/>
    <property type="match status" value="1"/>
</dbReference>
<keyword evidence="11 13" id="KW-0030">Aminoacyl-tRNA synthetase</keyword>
<comment type="caution">
    <text evidence="13">Lacks conserved residue(s) required for the propagation of feature annotation.</text>
</comment>
<dbReference type="SUPFAM" id="SSF81271">
    <property type="entry name" value="TGS-like"/>
    <property type="match status" value="1"/>
</dbReference>
<evidence type="ECO:0000256" key="7">
    <source>
        <dbReference type="ARBA" id="ARBA00022833"/>
    </source>
</evidence>
<comment type="subcellular location">
    <subcellularLocation>
        <location evidence="13">Cytoplasm</location>
    </subcellularLocation>
</comment>
<dbReference type="InterPro" id="IPR012676">
    <property type="entry name" value="TGS-like"/>
</dbReference>
<protein>
    <recommendedName>
        <fullName evidence="13">Threonine--tRNA ligase</fullName>
        <ecNumber evidence="13">6.1.1.3</ecNumber>
    </recommendedName>
    <alternativeName>
        <fullName evidence="13">Threonyl-tRNA synthetase</fullName>
        <shortName evidence="13">ThrRS</shortName>
    </alternativeName>
</protein>
<dbReference type="InterPro" id="IPR004095">
    <property type="entry name" value="TGS"/>
</dbReference>
<evidence type="ECO:0000313" key="17">
    <source>
        <dbReference type="Proteomes" id="UP000613512"/>
    </source>
</evidence>
<dbReference type="Pfam" id="PF03129">
    <property type="entry name" value="HGTP_anticodon"/>
    <property type="match status" value="1"/>
</dbReference>
<evidence type="ECO:0000256" key="11">
    <source>
        <dbReference type="ARBA" id="ARBA00023146"/>
    </source>
</evidence>
<reference evidence="16" key="1">
    <citation type="journal article" date="2014" name="Int. J. Syst. Evol. Microbiol.">
        <title>Complete genome sequence of Corynebacterium casei LMG S-19264T (=DSM 44701T), isolated from a smear-ripened cheese.</title>
        <authorList>
            <consortium name="US DOE Joint Genome Institute (JGI-PGF)"/>
            <person name="Walter F."/>
            <person name="Albersmeier A."/>
            <person name="Kalinowski J."/>
            <person name="Ruckert C."/>
        </authorList>
    </citation>
    <scope>NUCLEOTIDE SEQUENCE</scope>
    <source>
        <strain evidence="16">CGMCC 1.12408</strain>
    </source>
</reference>
<comment type="catalytic activity">
    <reaction evidence="12 13">
        <text>tRNA(Thr) + L-threonine + ATP = L-threonyl-tRNA(Thr) + AMP + diphosphate + H(+)</text>
        <dbReference type="Rhea" id="RHEA:24624"/>
        <dbReference type="Rhea" id="RHEA-COMP:9670"/>
        <dbReference type="Rhea" id="RHEA-COMP:9704"/>
        <dbReference type="ChEBI" id="CHEBI:15378"/>
        <dbReference type="ChEBI" id="CHEBI:30616"/>
        <dbReference type="ChEBI" id="CHEBI:33019"/>
        <dbReference type="ChEBI" id="CHEBI:57926"/>
        <dbReference type="ChEBI" id="CHEBI:78442"/>
        <dbReference type="ChEBI" id="CHEBI:78534"/>
        <dbReference type="ChEBI" id="CHEBI:456215"/>
        <dbReference type="EC" id="6.1.1.3"/>
    </reaction>
</comment>
<dbReference type="GO" id="GO:0000049">
    <property type="term" value="F:tRNA binding"/>
    <property type="evidence" value="ECO:0007669"/>
    <property type="project" value="UniProtKB-KW"/>
</dbReference>
<evidence type="ECO:0000313" key="16">
    <source>
        <dbReference type="EMBL" id="GGA86532.1"/>
    </source>
</evidence>
<dbReference type="InterPro" id="IPR012675">
    <property type="entry name" value="Beta-grasp_dom_sf"/>
</dbReference>
<evidence type="ECO:0000259" key="14">
    <source>
        <dbReference type="PROSITE" id="PS50862"/>
    </source>
</evidence>
<dbReference type="Pfam" id="PF07973">
    <property type="entry name" value="tRNA_SAD"/>
    <property type="match status" value="1"/>
</dbReference>
<keyword evidence="3 13" id="KW-0820">tRNA-binding</keyword>
<evidence type="ECO:0000256" key="3">
    <source>
        <dbReference type="ARBA" id="ARBA00022555"/>
    </source>
</evidence>
<keyword evidence="17" id="KW-1185">Reference proteome</keyword>
<keyword evidence="10 13" id="KW-0648">Protein biosynthesis</keyword>
<dbReference type="FunFam" id="3.10.20.30:FF:000005">
    <property type="entry name" value="Threonine--tRNA ligase"/>
    <property type="match status" value="1"/>
</dbReference>
<dbReference type="InterPro" id="IPR004154">
    <property type="entry name" value="Anticodon-bd"/>
</dbReference>
<dbReference type="PANTHER" id="PTHR11451">
    <property type="entry name" value="THREONINE-TRNA LIGASE"/>
    <property type="match status" value="1"/>
</dbReference>
<comment type="cofactor">
    <cofactor evidence="13">
        <name>Zn(2+)</name>
        <dbReference type="ChEBI" id="CHEBI:29105"/>
    </cofactor>
    <text evidence="13">Binds 1 zinc ion per subunit.</text>
</comment>
<feature type="domain" description="Aminoacyl-transfer RNA synthetases class-II family profile" evidence="14">
    <location>
        <begin position="244"/>
        <end position="541"/>
    </location>
</feature>
<comment type="caution">
    <text evidence="16">The sequence shown here is derived from an EMBL/GenBank/DDBJ whole genome shotgun (WGS) entry which is preliminary data.</text>
</comment>
<evidence type="ECO:0000256" key="12">
    <source>
        <dbReference type="ARBA" id="ARBA00049515"/>
    </source>
</evidence>
<accession>A0A916S8U3</accession>
<dbReference type="Gene3D" id="3.10.20.30">
    <property type="match status" value="1"/>
</dbReference>
<dbReference type="SUPFAM" id="SSF55681">
    <property type="entry name" value="Class II aaRS and biotin synthetases"/>
    <property type="match status" value="1"/>
</dbReference>
<dbReference type="InterPro" id="IPR006195">
    <property type="entry name" value="aa-tRNA-synth_II"/>
</dbReference>
<evidence type="ECO:0000256" key="4">
    <source>
        <dbReference type="ARBA" id="ARBA00022598"/>
    </source>
</evidence>
<dbReference type="PROSITE" id="PS51880">
    <property type="entry name" value="TGS"/>
    <property type="match status" value="1"/>
</dbReference>
<feature type="binding site" evidence="13">
    <location>
        <position position="518"/>
    </location>
    <ligand>
        <name>Zn(2+)</name>
        <dbReference type="ChEBI" id="CHEBI:29105"/>
        <note>catalytic</note>
    </ligand>
</feature>
<dbReference type="InterPro" id="IPR002314">
    <property type="entry name" value="aa-tRNA-synt_IIb"/>
</dbReference>
<dbReference type="GO" id="GO:0005737">
    <property type="term" value="C:cytoplasm"/>
    <property type="evidence" value="ECO:0007669"/>
    <property type="project" value="UniProtKB-SubCell"/>
</dbReference>
<dbReference type="PRINTS" id="PR01047">
    <property type="entry name" value="TRNASYNTHTHR"/>
</dbReference>